<dbReference type="InterPro" id="IPR010330">
    <property type="entry name" value="CoiA_nuc"/>
</dbReference>
<sequence length="326" mass="36631">MPLRCLDPTGRSIHSFDLSEDEWQALERENKKARHLRMPCCSALVALKRSSLKTQFFAHIARGGCKSTSETEEHRHLKWLAVMAARNHGWVAETEAMEITPSGEPWRADVLARKGKYKVAIEVQWSKQTNSETSRRQQRYRESGVRGVWLFRQSDFPITFDLPAVSIGGSLKGGFLALIPSYQDATPPSLRDRWHQVLPMNEFLDVVFRSRFQFGIPASSDATVAVRTALMPCWQPTCGAKTRILTGVEISFGPHECTLPAPVLAKHPEILRIVLNQLSENPRYSTNLSPSLESRECIGWSILRARSVLQSGQAARLPDQASPVMV</sequence>
<evidence type="ECO:0000313" key="3">
    <source>
        <dbReference type="Proteomes" id="UP000599312"/>
    </source>
</evidence>
<comment type="caution">
    <text evidence="2">The sequence shown here is derived from an EMBL/GenBank/DDBJ whole genome shotgun (WGS) entry which is preliminary data.</text>
</comment>
<dbReference type="Pfam" id="PF06054">
    <property type="entry name" value="CoiA_nuc"/>
    <property type="match status" value="1"/>
</dbReference>
<keyword evidence="3" id="KW-1185">Reference proteome</keyword>
<dbReference type="Proteomes" id="UP000599312">
    <property type="component" value="Unassembled WGS sequence"/>
</dbReference>
<dbReference type="EMBL" id="JADQDO010000007">
    <property type="protein sequence ID" value="MBF9234608.1"/>
    <property type="molecule type" value="Genomic_DNA"/>
</dbReference>
<organism evidence="2 3">
    <name type="scientific">Microvirga alba</name>
    <dbReference type="NCBI Taxonomy" id="2791025"/>
    <lineage>
        <taxon>Bacteria</taxon>
        <taxon>Pseudomonadati</taxon>
        <taxon>Pseudomonadota</taxon>
        <taxon>Alphaproteobacteria</taxon>
        <taxon>Hyphomicrobiales</taxon>
        <taxon>Methylobacteriaceae</taxon>
        <taxon>Microvirga</taxon>
    </lineage>
</organism>
<name>A0A931FRJ1_9HYPH</name>
<reference evidence="2" key="1">
    <citation type="submission" date="2020-11" db="EMBL/GenBank/DDBJ databases">
        <authorList>
            <person name="Kim M.K."/>
        </authorList>
    </citation>
    <scope>NUCLEOTIDE SEQUENCE</scope>
    <source>
        <strain evidence="2">BT350</strain>
    </source>
</reference>
<dbReference type="AlphaFoldDB" id="A0A931FRJ1"/>
<proteinExistence type="predicted"/>
<gene>
    <name evidence="2" type="ORF">I2H38_14615</name>
</gene>
<evidence type="ECO:0000259" key="1">
    <source>
        <dbReference type="Pfam" id="PF06054"/>
    </source>
</evidence>
<dbReference type="RefSeq" id="WP_196272597.1">
    <property type="nucleotide sequence ID" value="NZ_JADQDO010000007.1"/>
</dbReference>
<evidence type="ECO:0000313" key="2">
    <source>
        <dbReference type="EMBL" id="MBF9234608.1"/>
    </source>
</evidence>
<feature type="domain" description="Competence protein CoiA nuclease-like" evidence="1">
    <location>
        <begin position="70"/>
        <end position="154"/>
    </location>
</feature>
<protein>
    <recommendedName>
        <fullName evidence="1">Competence protein CoiA nuclease-like domain-containing protein</fullName>
    </recommendedName>
</protein>
<accession>A0A931FRJ1</accession>